<proteinExistence type="inferred from homology"/>
<evidence type="ECO:0000256" key="3">
    <source>
        <dbReference type="ARBA" id="ARBA00022741"/>
    </source>
</evidence>
<organism evidence="7 8">
    <name type="scientific">Dictyobacter halimunensis</name>
    <dbReference type="NCBI Taxonomy" id="3026934"/>
    <lineage>
        <taxon>Bacteria</taxon>
        <taxon>Bacillati</taxon>
        <taxon>Chloroflexota</taxon>
        <taxon>Ktedonobacteria</taxon>
        <taxon>Ktedonobacterales</taxon>
        <taxon>Dictyobacteraceae</taxon>
        <taxon>Dictyobacter</taxon>
    </lineage>
</organism>
<dbReference type="Gene3D" id="3.40.1190.20">
    <property type="match status" value="1"/>
</dbReference>
<protein>
    <submittedName>
        <fullName evidence="7">2-keto-3-deoxygluconate kinase</fullName>
    </submittedName>
</protein>
<dbReference type="Proteomes" id="UP001344906">
    <property type="component" value="Unassembled WGS sequence"/>
</dbReference>
<reference evidence="7 8" key="1">
    <citation type="submission" date="2023-02" db="EMBL/GenBank/DDBJ databases">
        <title>Dictyobacter halimunensis sp. nov., a new member of the class Ktedonobacteria from forest soil in a geothermal area.</title>
        <authorList>
            <person name="Rachmania M.K."/>
            <person name="Ningsih F."/>
            <person name="Sakai Y."/>
            <person name="Yabe S."/>
            <person name="Yokota A."/>
            <person name="Sjamsuridzal W."/>
        </authorList>
    </citation>
    <scope>NUCLEOTIDE SEQUENCE [LARGE SCALE GENOMIC DNA]</scope>
    <source>
        <strain evidence="7 8">S3.2.2.5</strain>
    </source>
</reference>
<gene>
    <name evidence="7" type="ORF">KDH_53300</name>
</gene>
<evidence type="ECO:0000313" key="8">
    <source>
        <dbReference type="Proteomes" id="UP001344906"/>
    </source>
</evidence>
<dbReference type="EMBL" id="BSRI01000002">
    <property type="protein sequence ID" value="GLV58499.1"/>
    <property type="molecule type" value="Genomic_DNA"/>
</dbReference>
<evidence type="ECO:0000256" key="2">
    <source>
        <dbReference type="ARBA" id="ARBA00022679"/>
    </source>
</evidence>
<comment type="caution">
    <text evidence="7">The sequence shown here is derived from an EMBL/GenBank/DDBJ whole genome shotgun (WGS) entry which is preliminary data.</text>
</comment>
<dbReference type="PANTHER" id="PTHR43085:SF1">
    <property type="entry name" value="PSEUDOURIDINE KINASE-RELATED"/>
    <property type="match status" value="1"/>
</dbReference>
<name>A0ABQ6FW62_9CHLR</name>
<keyword evidence="5" id="KW-0067">ATP-binding</keyword>
<dbReference type="CDD" id="cd01166">
    <property type="entry name" value="KdgK"/>
    <property type="match status" value="1"/>
</dbReference>
<feature type="domain" description="Carbohydrate kinase PfkB" evidence="6">
    <location>
        <begin position="4"/>
        <end position="312"/>
    </location>
</feature>
<evidence type="ECO:0000256" key="1">
    <source>
        <dbReference type="ARBA" id="ARBA00010688"/>
    </source>
</evidence>
<dbReference type="SUPFAM" id="SSF53613">
    <property type="entry name" value="Ribokinase-like"/>
    <property type="match status" value="1"/>
</dbReference>
<dbReference type="InterPro" id="IPR050306">
    <property type="entry name" value="PfkB_Carbo_kinase"/>
</dbReference>
<keyword evidence="8" id="KW-1185">Reference proteome</keyword>
<sequence>MPVDVVSFGETMLRLTTSGGNRLETAQALNIYVGGSESNTLASLARLNFRVCWLSGLPDNPLGKHVETELRSHGVDTGFVSWASPQARLGTFYAEEAPSPLGLQVYYDRAASACALIDPETVPYTLVDEARMLHLTGITPALSPQARQVFQRLLECAHSNRVPLSFDVNYRAKLWSPQEAARQIEQACQQACILFCARADAAELWGFEGEPAEILQQMAGRFGSDKRLVLTLGGAGSAHLDHGTYAHAPCFPTEGNARFGSGDAFAAGYLYACMEGTLYHELVTQRGEAGLTPLEFGNALAALKRCTPGDIAIFHPTDVKNLIRTETNKRFR</sequence>
<evidence type="ECO:0000259" key="6">
    <source>
        <dbReference type="Pfam" id="PF00294"/>
    </source>
</evidence>
<evidence type="ECO:0000313" key="7">
    <source>
        <dbReference type="EMBL" id="GLV58499.1"/>
    </source>
</evidence>
<keyword evidence="2" id="KW-0808">Transferase</keyword>
<dbReference type="PANTHER" id="PTHR43085">
    <property type="entry name" value="HEXOKINASE FAMILY MEMBER"/>
    <property type="match status" value="1"/>
</dbReference>
<dbReference type="InterPro" id="IPR029056">
    <property type="entry name" value="Ribokinase-like"/>
</dbReference>
<evidence type="ECO:0000256" key="5">
    <source>
        <dbReference type="ARBA" id="ARBA00022840"/>
    </source>
</evidence>
<comment type="similarity">
    <text evidence="1">Belongs to the carbohydrate kinase PfkB family.</text>
</comment>
<accession>A0ABQ6FW62</accession>
<evidence type="ECO:0000256" key="4">
    <source>
        <dbReference type="ARBA" id="ARBA00022777"/>
    </source>
</evidence>
<dbReference type="InterPro" id="IPR011611">
    <property type="entry name" value="PfkB_dom"/>
</dbReference>
<dbReference type="GO" id="GO:0016301">
    <property type="term" value="F:kinase activity"/>
    <property type="evidence" value="ECO:0007669"/>
    <property type="project" value="UniProtKB-KW"/>
</dbReference>
<keyword evidence="4 7" id="KW-0418">Kinase</keyword>
<dbReference type="RefSeq" id="WP_338254730.1">
    <property type="nucleotide sequence ID" value="NZ_BSRI01000002.1"/>
</dbReference>
<dbReference type="Pfam" id="PF00294">
    <property type="entry name" value="PfkB"/>
    <property type="match status" value="1"/>
</dbReference>
<keyword evidence="3" id="KW-0547">Nucleotide-binding</keyword>